<dbReference type="GO" id="GO:0046872">
    <property type="term" value="F:metal ion binding"/>
    <property type="evidence" value="ECO:0007669"/>
    <property type="project" value="UniProtKB-KW"/>
</dbReference>
<keyword evidence="5" id="KW-0479">Metal-binding</keyword>
<dbReference type="AlphaFoldDB" id="A0A1U9NMI3"/>
<dbReference type="Pfam" id="PF12627">
    <property type="entry name" value="PolyA_pol_RNAbd"/>
    <property type="match status" value="1"/>
</dbReference>
<evidence type="ECO:0000256" key="7">
    <source>
        <dbReference type="ARBA" id="ARBA00022842"/>
    </source>
</evidence>
<dbReference type="OrthoDB" id="9805698at2"/>
<protein>
    <submittedName>
        <fullName evidence="11">CCA-adding enzyme</fullName>
        <ecNumber evidence="11">2.7.7.72</ecNumber>
    </submittedName>
</protein>
<evidence type="ECO:0000256" key="5">
    <source>
        <dbReference type="ARBA" id="ARBA00022723"/>
    </source>
</evidence>
<accession>A0A1U9NMI3</accession>
<organism evidence="11 12">
    <name type="scientific">Anaerohalosphaera lusitana</name>
    <dbReference type="NCBI Taxonomy" id="1936003"/>
    <lineage>
        <taxon>Bacteria</taxon>
        <taxon>Pseudomonadati</taxon>
        <taxon>Planctomycetota</taxon>
        <taxon>Phycisphaerae</taxon>
        <taxon>Sedimentisphaerales</taxon>
        <taxon>Anaerohalosphaeraceae</taxon>
        <taxon>Anaerohalosphaera</taxon>
    </lineage>
</organism>
<dbReference type="GO" id="GO:0004810">
    <property type="term" value="F:CCA tRNA nucleotidyltransferase activity"/>
    <property type="evidence" value="ECO:0007669"/>
    <property type="project" value="UniProtKB-EC"/>
</dbReference>
<reference evidence="12" key="1">
    <citation type="submission" date="2017-02" db="EMBL/GenBank/DDBJ databases">
        <title>Comparative genomics and description of representatives of a novel lineage of planctomycetes thriving in anoxic sediments.</title>
        <authorList>
            <person name="Spring S."/>
            <person name="Bunk B."/>
            <person name="Sproer C."/>
        </authorList>
    </citation>
    <scope>NUCLEOTIDE SEQUENCE [LARGE SCALE GENOMIC DNA]</scope>
    <source>
        <strain evidence="12">ST-NAGAB-D1</strain>
    </source>
</reference>
<evidence type="ECO:0000259" key="9">
    <source>
        <dbReference type="Pfam" id="PF01743"/>
    </source>
</evidence>
<keyword evidence="4 11" id="KW-0548">Nucleotidyltransferase</keyword>
<dbReference type="SUPFAM" id="SSF81301">
    <property type="entry name" value="Nucleotidyltransferase"/>
    <property type="match status" value="1"/>
</dbReference>
<evidence type="ECO:0000256" key="8">
    <source>
        <dbReference type="RuleBase" id="RU003953"/>
    </source>
</evidence>
<evidence type="ECO:0000313" key="11">
    <source>
        <dbReference type="EMBL" id="AQT69045.1"/>
    </source>
</evidence>
<keyword evidence="7" id="KW-0460">Magnesium</keyword>
<gene>
    <name evidence="11" type="primary">cca</name>
    <name evidence="11" type="ORF">STSP2_02228</name>
</gene>
<evidence type="ECO:0000259" key="10">
    <source>
        <dbReference type="Pfam" id="PF12627"/>
    </source>
</evidence>
<feature type="domain" description="Poly A polymerase head" evidence="9">
    <location>
        <begin position="30"/>
        <end position="148"/>
    </location>
</feature>
<dbReference type="SUPFAM" id="SSF81891">
    <property type="entry name" value="Poly A polymerase C-terminal region-like"/>
    <property type="match status" value="1"/>
</dbReference>
<dbReference type="InterPro" id="IPR050264">
    <property type="entry name" value="Bact_CCA-adding_enz_type3_sf"/>
</dbReference>
<evidence type="ECO:0000256" key="3">
    <source>
        <dbReference type="ARBA" id="ARBA00022694"/>
    </source>
</evidence>
<keyword evidence="12" id="KW-1185">Reference proteome</keyword>
<dbReference type="STRING" id="1936003.STSP2_02228"/>
<evidence type="ECO:0000313" key="12">
    <source>
        <dbReference type="Proteomes" id="UP000189674"/>
    </source>
</evidence>
<dbReference type="InterPro" id="IPR002646">
    <property type="entry name" value="PolA_pol_head_dom"/>
</dbReference>
<dbReference type="InterPro" id="IPR032828">
    <property type="entry name" value="PolyA_RNA-bd"/>
</dbReference>
<evidence type="ECO:0000256" key="1">
    <source>
        <dbReference type="ARBA" id="ARBA00001946"/>
    </source>
</evidence>
<dbReference type="PANTHER" id="PTHR46173">
    <property type="entry name" value="CCA TRNA NUCLEOTIDYLTRANSFERASE 1, MITOCHONDRIAL"/>
    <property type="match status" value="1"/>
</dbReference>
<dbReference type="InterPro" id="IPR043519">
    <property type="entry name" value="NT_sf"/>
</dbReference>
<dbReference type="Pfam" id="PF01743">
    <property type="entry name" value="PolyA_pol"/>
    <property type="match status" value="1"/>
</dbReference>
<evidence type="ECO:0000256" key="4">
    <source>
        <dbReference type="ARBA" id="ARBA00022695"/>
    </source>
</evidence>
<keyword evidence="6" id="KW-0547">Nucleotide-binding</keyword>
<comment type="cofactor">
    <cofactor evidence="1">
        <name>Mg(2+)</name>
        <dbReference type="ChEBI" id="CHEBI:18420"/>
    </cofactor>
</comment>
<dbReference type="GO" id="GO:0000049">
    <property type="term" value="F:tRNA binding"/>
    <property type="evidence" value="ECO:0007669"/>
    <property type="project" value="TreeGrafter"/>
</dbReference>
<comment type="similarity">
    <text evidence="8">Belongs to the tRNA nucleotidyltransferase/poly(A) polymerase family.</text>
</comment>
<dbReference type="GO" id="GO:0000166">
    <property type="term" value="F:nucleotide binding"/>
    <property type="evidence" value="ECO:0007669"/>
    <property type="project" value="UniProtKB-KW"/>
</dbReference>
<dbReference type="KEGG" id="alus:STSP2_02228"/>
<dbReference type="Gene3D" id="3.30.460.10">
    <property type="entry name" value="Beta Polymerase, domain 2"/>
    <property type="match status" value="1"/>
</dbReference>
<name>A0A1U9NMI3_9BACT</name>
<dbReference type="EMBL" id="CP019791">
    <property type="protein sequence ID" value="AQT69045.1"/>
    <property type="molecule type" value="Genomic_DNA"/>
</dbReference>
<dbReference type="CDD" id="cd05398">
    <property type="entry name" value="NT_ClassII-CCAase"/>
    <property type="match status" value="1"/>
</dbReference>
<keyword evidence="2 8" id="KW-0808">Transferase</keyword>
<evidence type="ECO:0000256" key="6">
    <source>
        <dbReference type="ARBA" id="ARBA00022741"/>
    </source>
</evidence>
<proteinExistence type="inferred from homology"/>
<dbReference type="Gene3D" id="1.10.3090.10">
    <property type="entry name" value="cca-adding enzyme, domain 2"/>
    <property type="match status" value="1"/>
</dbReference>
<keyword evidence="3" id="KW-0819">tRNA processing</keyword>
<dbReference type="EC" id="2.7.7.72" evidence="11"/>
<feature type="domain" description="tRNA nucleotidyltransferase/poly(A) polymerase RNA and SrmB- binding" evidence="10">
    <location>
        <begin position="175"/>
        <end position="236"/>
    </location>
</feature>
<sequence length="411" mass="46468">MNPVNRTMTNKQAATKVVHRLREEGYQALFAGGCVRDMLLGRQAKDYDVVTDARPKQVMDIFRRTLEIGAQFGVVVVMLKKHQVEVATFRTESGYADGRHPQEVHFSNAREDAARRDFTINGMFYDPVAEQVYDYVGGQTDLDRQVIRTIGEPHERFSEDFLRMLRAVRFATQLDFEIDPATWNAVRELAGNITRISGERIGMELEAMLISPNRARGARLLIENELADQIFPEIDPNELTAGIGVLEQLPNGAGYELTLAGLFSACKSAAVINSLAVIRPSNALIKHVQFLLDNRGVLLEDDMRLARLRLLLAEPYFDDLYEYQLAIQKAKGESVKPLETIRSRAQELKGTELTPDPLLDGHELMKLGVKPGPMVGEVAREMYLEQLDNRLRTRQKAEEWVRNRINSDKTG</sequence>
<keyword evidence="8" id="KW-0694">RNA-binding</keyword>
<evidence type="ECO:0000256" key="2">
    <source>
        <dbReference type="ARBA" id="ARBA00022679"/>
    </source>
</evidence>
<dbReference type="GO" id="GO:0008033">
    <property type="term" value="P:tRNA processing"/>
    <property type="evidence" value="ECO:0007669"/>
    <property type="project" value="UniProtKB-KW"/>
</dbReference>
<dbReference type="PANTHER" id="PTHR46173:SF1">
    <property type="entry name" value="CCA TRNA NUCLEOTIDYLTRANSFERASE 1, MITOCHONDRIAL"/>
    <property type="match status" value="1"/>
</dbReference>
<dbReference type="Proteomes" id="UP000189674">
    <property type="component" value="Chromosome"/>
</dbReference>